<dbReference type="GO" id="GO:0006950">
    <property type="term" value="P:response to stress"/>
    <property type="evidence" value="ECO:0007669"/>
    <property type="project" value="TreeGrafter"/>
</dbReference>
<accession>A0A6B8RTV1</accession>
<dbReference type="GO" id="GO:0003700">
    <property type="term" value="F:DNA-binding transcription factor activity"/>
    <property type="evidence" value="ECO:0007669"/>
    <property type="project" value="InterPro"/>
</dbReference>
<keyword evidence="1" id="KW-0238">DNA-binding</keyword>
<dbReference type="Gene3D" id="1.10.10.10">
    <property type="entry name" value="Winged helix-like DNA-binding domain superfamily/Winged helix DNA-binding domain"/>
    <property type="match status" value="1"/>
</dbReference>
<dbReference type="InterPro" id="IPR039422">
    <property type="entry name" value="MarR/SlyA-like"/>
</dbReference>
<dbReference type="AlphaFoldDB" id="A0A6B8RTV1"/>
<sequence length="163" mass="18257">MSSINSERSQLIDHLIGQLKLSSTRGILFHQTLADFLGLNITDHKCLGFLLEEGPQTAGKLAELTGLTTGAVTGVIDRLEKAGYVNREKDPHDRRRVMIAPAMDSQARMGKLFLSLYESSVQMSSQYTDQELNVILRFITESSQMMLQETDKLKQLIETKPSE</sequence>
<dbReference type="RefSeq" id="WP_155703977.1">
    <property type="nucleotide sequence ID" value="NZ_CP034235.1"/>
</dbReference>
<dbReference type="Proteomes" id="UP000426246">
    <property type="component" value="Chromosome"/>
</dbReference>
<organism evidence="3 4">
    <name type="scientific">Paenibacillus psychroresistens</name>
    <dbReference type="NCBI Taxonomy" id="1778678"/>
    <lineage>
        <taxon>Bacteria</taxon>
        <taxon>Bacillati</taxon>
        <taxon>Bacillota</taxon>
        <taxon>Bacilli</taxon>
        <taxon>Bacillales</taxon>
        <taxon>Paenibacillaceae</taxon>
        <taxon>Paenibacillus</taxon>
    </lineage>
</organism>
<dbReference type="InterPro" id="IPR000835">
    <property type="entry name" value="HTH_MarR-typ"/>
</dbReference>
<proteinExistence type="predicted"/>
<dbReference type="EMBL" id="CP034235">
    <property type="protein sequence ID" value="QGQ98873.1"/>
    <property type="molecule type" value="Genomic_DNA"/>
</dbReference>
<dbReference type="KEGG" id="ppsc:EHS13_30345"/>
<dbReference type="PANTHER" id="PTHR33164:SF106">
    <property type="entry name" value="TRANSCRIPTIONAL REGULATORY PROTEIN"/>
    <property type="match status" value="1"/>
</dbReference>
<dbReference type="SMART" id="SM00347">
    <property type="entry name" value="HTH_MARR"/>
    <property type="match status" value="1"/>
</dbReference>
<name>A0A6B8RTV1_9BACL</name>
<dbReference type="SUPFAM" id="SSF46785">
    <property type="entry name" value="Winged helix' DNA-binding domain"/>
    <property type="match status" value="1"/>
</dbReference>
<dbReference type="InterPro" id="IPR011991">
    <property type="entry name" value="ArsR-like_HTH"/>
</dbReference>
<dbReference type="GO" id="GO:0003677">
    <property type="term" value="F:DNA binding"/>
    <property type="evidence" value="ECO:0007669"/>
    <property type="project" value="UniProtKB-KW"/>
</dbReference>
<dbReference type="PANTHER" id="PTHR33164">
    <property type="entry name" value="TRANSCRIPTIONAL REGULATOR, MARR FAMILY"/>
    <property type="match status" value="1"/>
</dbReference>
<evidence type="ECO:0000313" key="3">
    <source>
        <dbReference type="EMBL" id="QGQ98873.1"/>
    </source>
</evidence>
<evidence type="ECO:0000256" key="1">
    <source>
        <dbReference type="ARBA" id="ARBA00023125"/>
    </source>
</evidence>
<dbReference type="InterPro" id="IPR036390">
    <property type="entry name" value="WH_DNA-bd_sf"/>
</dbReference>
<dbReference type="CDD" id="cd00090">
    <property type="entry name" value="HTH_ARSR"/>
    <property type="match status" value="1"/>
</dbReference>
<evidence type="ECO:0000259" key="2">
    <source>
        <dbReference type="PROSITE" id="PS50995"/>
    </source>
</evidence>
<dbReference type="Pfam" id="PF01047">
    <property type="entry name" value="MarR"/>
    <property type="match status" value="1"/>
</dbReference>
<dbReference type="OrthoDB" id="162531at2"/>
<protein>
    <submittedName>
        <fullName evidence="3">MarR family transcriptional regulator</fullName>
    </submittedName>
</protein>
<feature type="domain" description="HTH marR-type" evidence="2">
    <location>
        <begin position="5"/>
        <end position="144"/>
    </location>
</feature>
<evidence type="ECO:0000313" key="4">
    <source>
        <dbReference type="Proteomes" id="UP000426246"/>
    </source>
</evidence>
<keyword evidence="4" id="KW-1185">Reference proteome</keyword>
<gene>
    <name evidence="3" type="ORF">EHS13_30345</name>
</gene>
<dbReference type="PROSITE" id="PS50995">
    <property type="entry name" value="HTH_MARR_2"/>
    <property type="match status" value="1"/>
</dbReference>
<dbReference type="InterPro" id="IPR036388">
    <property type="entry name" value="WH-like_DNA-bd_sf"/>
</dbReference>
<reference evidence="4" key="1">
    <citation type="submission" date="2018-11" db="EMBL/GenBank/DDBJ databases">
        <title>Complete genome sequence of Paenibacillus sp. ML311-T8.</title>
        <authorList>
            <person name="Nam Y.-D."/>
            <person name="Kang J."/>
            <person name="Chung W.-H."/>
            <person name="Park Y.S."/>
        </authorList>
    </citation>
    <scope>NUCLEOTIDE SEQUENCE [LARGE SCALE GENOMIC DNA]</scope>
    <source>
        <strain evidence="4">ML311-T8</strain>
    </source>
</reference>